<feature type="transmembrane region" description="Helical" evidence="6">
    <location>
        <begin position="367"/>
        <end position="387"/>
    </location>
</feature>
<feature type="transmembrane region" description="Helical" evidence="6">
    <location>
        <begin position="399"/>
        <end position="422"/>
    </location>
</feature>
<evidence type="ECO:0000256" key="1">
    <source>
        <dbReference type="ARBA" id="ARBA00004141"/>
    </source>
</evidence>
<accession>A0A835H1Z7</accession>
<reference evidence="8 9" key="1">
    <citation type="submission" date="2020-10" db="EMBL/GenBank/DDBJ databases">
        <title>The Coptis chinensis genome and diversification of protoberbering-type alkaloids.</title>
        <authorList>
            <person name="Wang B."/>
            <person name="Shu S."/>
            <person name="Song C."/>
            <person name="Liu Y."/>
        </authorList>
    </citation>
    <scope>NUCLEOTIDE SEQUENCE [LARGE SCALE GENOMIC DNA]</scope>
    <source>
        <strain evidence="8">HL-2020</strain>
        <tissue evidence="8">Leaf</tissue>
    </source>
</reference>
<protein>
    <recommendedName>
        <fullName evidence="7">Sugar phosphate transporter domain-containing protein</fullName>
    </recommendedName>
</protein>
<dbReference type="GO" id="GO:0016020">
    <property type="term" value="C:membrane"/>
    <property type="evidence" value="ECO:0007669"/>
    <property type="project" value="UniProtKB-SubCell"/>
</dbReference>
<keyword evidence="9" id="KW-1185">Reference proteome</keyword>
<evidence type="ECO:0000259" key="7">
    <source>
        <dbReference type="Pfam" id="PF03151"/>
    </source>
</evidence>
<evidence type="ECO:0000256" key="6">
    <source>
        <dbReference type="SAM" id="Phobius"/>
    </source>
</evidence>
<keyword evidence="4 6" id="KW-0472">Membrane</keyword>
<keyword evidence="3 6" id="KW-1133">Transmembrane helix</keyword>
<evidence type="ECO:0000256" key="3">
    <source>
        <dbReference type="ARBA" id="ARBA00022989"/>
    </source>
</evidence>
<evidence type="ECO:0000313" key="8">
    <source>
        <dbReference type="EMBL" id="KAF9590142.1"/>
    </source>
</evidence>
<gene>
    <name evidence="8" type="ORF">IFM89_031746</name>
</gene>
<proteinExistence type="predicted"/>
<feature type="region of interest" description="Disordered" evidence="5">
    <location>
        <begin position="38"/>
        <end position="68"/>
    </location>
</feature>
<dbReference type="EMBL" id="JADFTS010000009">
    <property type="protein sequence ID" value="KAF9590142.1"/>
    <property type="molecule type" value="Genomic_DNA"/>
</dbReference>
<dbReference type="Proteomes" id="UP000631114">
    <property type="component" value="Unassembled WGS sequence"/>
</dbReference>
<comment type="subcellular location">
    <subcellularLocation>
        <location evidence="1">Membrane</location>
        <topology evidence="1">Multi-pass membrane protein</topology>
    </subcellularLocation>
</comment>
<name>A0A835H1Z7_9MAGN</name>
<dbReference type="InterPro" id="IPR050186">
    <property type="entry name" value="TPT_transporter"/>
</dbReference>
<dbReference type="InterPro" id="IPR004853">
    <property type="entry name" value="Sugar_P_trans_dom"/>
</dbReference>
<evidence type="ECO:0000256" key="2">
    <source>
        <dbReference type="ARBA" id="ARBA00022692"/>
    </source>
</evidence>
<dbReference type="AlphaFoldDB" id="A0A835H1Z7"/>
<feature type="compositionally biased region" description="Basic and acidic residues" evidence="5">
    <location>
        <begin position="46"/>
        <end position="55"/>
    </location>
</feature>
<evidence type="ECO:0000256" key="4">
    <source>
        <dbReference type="ARBA" id="ARBA00023136"/>
    </source>
</evidence>
<dbReference type="PANTHER" id="PTHR11132">
    <property type="entry name" value="SOLUTE CARRIER FAMILY 35"/>
    <property type="match status" value="1"/>
</dbReference>
<comment type="caution">
    <text evidence="8">The sequence shown here is derived from an EMBL/GenBank/DDBJ whole genome shotgun (WGS) entry which is preliminary data.</text>
</comment>
<evidence type="ECO:0000313" key="9">
    <source>
        <dbReference type="Proteomes" id="UP000631114"/>
    </source>
</evidence>
<feature type="domain" description="Sugar phosphate transporter" evidence="7">
    <location>
        <begin position="361"/>
        <end position="424"/>
    </location>
</feature>
<dbReference type="Pfam" id="PF03151">
    <property type="entry name" value="TPT"/>
    <property type="match status" value="1"/>
</dbReference>
<organism evidence="8 9">
    <name type="scientific">Coptis chinensis</name>
    <dbReference type="NCBI Taxonomy" id="261450"/>
    <lineage>
        <taxon>Eukaryota</taxon>
        <taxon>Viridiplantae</taxon>
        <taxon>Streptophyta</taxon>
        <taxon>Embryophyta</taxon>
        <taxon>Tracheophyta</taxon>
        <taxon>Spermatophyta</taxon>
        <taxon>Magnoliopsida</taxon>
        <taxon>Ranunculales</taxon>
        <taxon>Ranunculaceae</taxon>
        <taxon>Coptidoideae</taxon>
        <taxon>Coptis</taxon>
    </lineage>
</organism>
<dbReference type="OrthoDB" id="6418713at2759"/>
<keyword evidence="2 6" id="KW-0812">Transmembrane</keyword>
<sequence length="425" mass="47782">MVIELLDKQKTPENPLSWVDATELEEGASKPEEVQWIQQKRKGRPRLTEHDKQERQSITTPHHVKRNPNTVMTRGIANAKSQNRLSSLLKKWDPDLVGIAEPKTNSVPTSWHEDLLKPRNAHFRYLNMWTSHPNFMDVVQENWQAQMLTKDDEILWEHSPTGKITAATAYEVVRQKGAKPVWAPFLWKASLHPRTVAISWNFFGGTMHTDDRLQAMTFKIASSNFLPLVQNYPLAKKKVSVIHLAVLFGQLGCGTSKACSLEPFFNASASQFILGQQIPLSLWLSLAPVVIGQKTLQSIPTYFSYASSIIVLQLSDNIKKKRKLCTPSRTGALGVPSSKNGDMVTLLALILFADTYLLQTDMDSTNLYAYISIIALIVCIPPAIILEGPQLMKHGISDAIAKVGMTKFISDLFWVGMFYHLYNQG</sequence>
<evidence type="ECO:0000256" key="5">
    <source>
        <dbReference type="SAM" id="MobiDB-lite"/>
    </source>
</evidence>